<evidence type="ECO:0000259" key="9">
    <source>
        <dbReference type="PROSITE" id="PS50928"/>
    </source>
</evidence>
<gene>
    <name evidence="10" type="ORF">RND15_20345</name>
</gene>
<dbReference type="Proteomes" id="UP001180754">
    <property type="component" value="Unassembled WGS sequence"/>
</dbReference>
<keyword evidence="5" id="KW-0029">Amino-acid transport</keyword>
<comment type="subcellular location">
    <subcellularLocation>
        <location evidence="1 8">Cell membrane</location>
        <topology evidence="1 8">Multi-pass membrane protein</topology>
    </subcellularLocation>
</comment>
<reference evidence="10" key="1">
    <citation type="submission" date="2024-05" db="EMBL/GenBank/DDBJ databases">
        <title>30 novel species of actinomycetes from the DSMZ collection.</title>
        <authorList>
            <person name="Nouioui I."/>
        </authorList>
    </citation>
    <scope>NUCLEOTIDE SEQUENCE</scope>
    <source>
        <strain evidence="10">DSM 41529</strain>
    </source>
</reference>
<comment type="similarity">
    <text evidence="8">Belongs to the binding-protein-dependent transport system permease family.</text>
</comment>
<evidence type="ECO:0000256" key="8">
    <source>
        <dbReference type="RuleBase" id="RU363032"/>
    </source>
</evidence>
<keyword evidence="2 8" id="KW-0813">Transport</keyword>
<evidence type="ECO:0000313" key="10">
    <source>
        <dbReference type="EMBL" id="MDT0545040.1"/>
    </source>
</evidence>
<feature type="transmembrane region" description="Helical" evidence="8">
    <location>
        <begin position="261"/>
        <end position="282"/>
    </location>
</feature>
<sequence>MTETARGPPMTKVLNLDAPPGITALKRAKRRRPGLLVANAVILLLAAMAVSTILTNPRFEWGTVGKYFFEIRIIKGIGVSLGMTAVTMLLSLVLGTVVALMRMGSSRLMATVAAAFIWVFRSIPMLVQLLFWYNLAALFPTLSLGIPWGPRFVTFDSNSLLGPLTAAVIGLTLHETAYIAELIRSGLLAVPDGQRQAAATLGLTPGQTFFRITLPQALRVIVPPLGNELISLLKATSLVSVISLADLLYSVQLIYAKNFQTVPLLIVAAIWYMIITGLITLLQQRLERRLSRHTLIPAERAGKVKGSEHSL</sequence>
<evidence type="ECO:0000256" key="3">
    <source>
        <dbReference type="ARBA" id="ARBA00022475"/>
    </source>
</evidence>
<evidence type="ECO:0000256" key="6">
    <source>
        <dbReference type="ARBA" id="ARBA00022989"/>
    </source>
</evidence>
<feature type="transmembrane region" description="Helical" evidence="8">
    <location>
        <begin position="160"/>
        <end position="180"/>
    </location>
</feature>
<dbReference type="EMBL" id="JAVRFD010000009">
    <property type="protein sequence ID" value="MDT0545040.1"/>
    <property type="molecule type" value="Genomic_DNA"/>
</dbReference>
<keyword evidence="7 8" id="KW-0472">Membrane</keyword>
<keyword evidence="6 8" id="KW-1133">Transmembrane helix</keyword>
<name>A0ABU2XHQ1_9ACTN</name>
<keyword evidence="11" id="KW-1185">Reference proteome</keyword>
<feature type="domain" description="ABC transmembrane type-1" evidence="9">
    <location>
        <begin position="77"/>
        <end position="283"/>
    </location>
</feature>
<dbReference type="InterPro" id="IPR010065">
    <property type="entry name" value="AA_ABC_transptr_permease_3TM"/>
</dbReference>
<dbReference type="SUPFAM" id="SSF161098">
    <property type="entry name" value="MetI-like"/>
    <property type="match status" value="1"/>
</dbReference>
<protein>
    <submittedName>
        <fullName evidence="10">Amino acid ABC transporter permease</fullName>
    </submittedName>
</protein>
<dbReference type="PANTHER" id="PTHR30614:SF0">
    <property type="entry name" value="L-CYSTINE TRANSPORT SYSTEM PERMEASE PROTEIN TCYL"/>
    <property type="match status" value="1"/>
</dbReference>
<evidence type="ECO:0000256" key="7">
    <source>
        <dbReference type="ARBA" id="ARBA00023136"/>
    </source>
</evidence>
<dbReference type="InterPro" id="IPR043429">
    <property type="entry name" value="ArtM/GltK/GlnP/TcyL/YhdX-like"/>
</dbReference>
<feature type="transmembrane region" description="Helical" evidence="8">
    <location>
        <begin position="35"/>
        <end position="54"/>
    </location>
</feature>
<proteinExistence type="inferred from homology"/>
<organism evidence="10 11">
    <name type="scientific">Streptomyces lonegramiae</name>
    <dbReference type="NCBI Taxonomy" id="3075524"/>
    <lineage>
        <taxon>Bacteria</taxon>
        <taxon>Bacillati</taxon>
        <taxon>Actinomycetota</taxon>
        <taxon>Actinomycetes</taxon>
        <taxon>Kitasatosporales</taxon>
        <taxon>Streptomycetaceae</taxon>
        <taxon>Streptomyces</taxon>
    </lineage>
</organism>
<dbReference type="InterPro" id="IPR000515">
    <property type="entry name" value="MetI-like"/>
</dbReference>
<feature type="transmembrane region" description="Helical" evidence="8">
    <location>
        <begin position="112"/>
        <end position="133"/>
    </location>
</feature>
<dbReference type="Pfam" id="PF00528">
    <property type="entry name" value="BPD_transp_1"/>
    <property type="match status" value="1"/>
</dbReference>
<dbReference type="PANTHER" id="PTHR30614">
    <property type="entry name" value="MEMBRANE COMPONENT OF AMINO ACID ABC TRANSPORTER"/>
    <property type="match status" value="1"/>
</dbReference>
<evidence type="ECO:0000256" key="5">
    <source>
        <dbReference type="ARBA" id="ARBA00022970"/>
    </source>
</evidence>
<dbReference type="CDD" id="cd06261">
    <property type="entry name" value="TM_PBP2"/>
    <property type="match status" value="1"/>
</dbReference>
<accession>A0ABU2XHQ1</accession>
<dbReference type="NCBIfam" id="TIGR01726">
    <property type="entry name" value="HEQRo_perm_3TM"/>
    <property type="match status" value="1"/>
</dbReference>
<evidence type="ECO:0000256" key="2">
    <source>
        <dbReference type="ARBA" id="ARBA00022448"/>
    </source>
</evidence>
<comment type="caution">
    <text evidence="10">The sequence shown here is derived from an EMBL/GenBank/DDBJ whole genome shotgun (WGS) entry which is preliminary data.</text>
</comment>
<feature type="transmembrane region" description="Helical" evidence="8">
    <location>
        <begin position="74"/>
        <end position="100"/>
    </location>
</feature>
<dbReference type="PROSITE" id="PS50928">
    <property type="entry name" value="ABC_TM1"/>
    <property type="match status" value="1"/>
</dbReference>
<keyword evidence="4 8" id="KW-0812">Transmembrane</keyword>
<keyword evidence="3" id="KW-1003">Cell membrane</keyword>
<evidence type="ECO:0000313" key="11">
    <source>
        <dbReference type="Proteomes" id="UP001180754"/>
    </source>
</evidence>
<dbReference type="RefSeq" id="WP_311725506.1">
    <property type="nucleotide sequence ID" value="NZ_JAVRFD010000009.1"/>
</dbReference>
<evidence type="ECO:0000256" key="1">
    <source>
        <dbReference type="ARBA" id="ARBA00004651"/>
    </source>
</evidence>
<dbReference type="InterPro" id="IPR035906">
    <property type="entry name" value="MetI-like_sf"/>
</dbReference>
<evidence type="ECO:0000256" key="4">
    <source>
        <dbReference type="ARBA" id="ARBA00022692"/>
    </source>
</evidence>
<dbReference type="Gene3D" id="1.10.3720.10">
    <property type="entry name" value="MetI-like"/>
    <property type="match status" value="1"/>
</dbReference>
<feature type="transmembrane region" description="Helical" evidence="8">
    <location>
        <begin position="235"/>
        <end position="255"/>
    </location>
</feature>